<gene>
    <name evidence="2" type="ORF">M514_28074</name>
</gene>
<reference evidence="2" key="1">
    <citation type="journal article" date="2014" name="Nat. Genet.">
        <title>Genome and transcriptome of the porcine whipworm Trichuris suis.</title>
        <authorList>
            <person name="Jex A.R."/>
            <person name="Nejsum P."/>
            <person name="Schwarz E.M."/>
            <person name="Hu L."/>
            <person name="Young N.D."/>
            <person name="Hall R.S."/>
            <person name="Korhonen P.K."/>
            <person name="Liao S."/>
            <person name="Thamsborg S."/>
            <person name="Xia J."/>
            <person name="Xu P."/>
            <person name="Wang S."/>
            <person name="Scheerlinck J.P."/>
            <person name="Hofmann A."/>
            <person name="Sternberg P.W."/>
            <person name="Wang J."/>
            <person name="Gasser R.B."/>
        </authorList>
    </citation>
    <scope>NUCLEOTIDE SEQUENCE [LARGE SCALE GENOMIC DNA]</scope>
    <source>
        <strain evidence="2">DCEP-RM93F</strain>
    </source>
</reference>
<name>A0A085MRA2_9BILA</name>
<dbReference type="AlphaFoldDB" id="A0A085MRA2"/>
<evidence type="ECO:0000313" key="2">
    <source>
        <dbReference type="EMBL" id="KFD59748.1"/>
    </source>
</evidence>
<sequence>MQEQPTYEKRTSNTDKDSYCNTFGQQHFPTRRREYYPEIKLELFMQLNEITQCHMQGNSEHVTPQTPGTAVRFKTT</sequence>
<organism evidence="2">
    <name type="scientific">Trichuris suis</name>
    <name type="common">pig whipworm</name>
    <dbReference type="NCBI Taxonomy" id="68888"/>
    <lineage>
        <taxon>Eukaryota</taxon>
        <taxon>Metazoa</taxon>
        <taxon>Ecdysozoa</taxon>
        <taxon>Nematoda</taxon>
        <taxon>Enoplea</taxon>
        <taxon>Dorylaimia</taxon>
        <taxon>Trichinellida</taxon>
        <taxon>Trichuridae</taxon>
        <taxon>Trichuris</taxon>
    </lineage>
</organism>
<feature type="region of interest" description="Disordered" evidence="1">
    <location>
        <begin position="1"/>
        <end position="24"/>
    </location>
</feature>
<feature type="compositionally biased region" description="Basic and acidic residues" evidence="1">
    <location>
        <begin position="1"/>
        <end position="18"/>
    </location>
</feature>
<dbReference type="EMBL" id="KL367747">
    <property type="protein sequence ID" value="KFD59748.1"/>
    <property type="molecule type" value="Genomic_DNA"/>
</dbReference>
<protein>
    <submittedName>
        <fullName evidence="2">Uncharacterized protein</fullName>
    </submittedName>
</protein>
<dbReference type="Proteomes" id="UP000030758">
    <property type="component" value="Unassembled WGS sequence"/>
</dbReference>
<accession>A0A085MRA2</accession>
<proteinExistence type="predicted"/>
<evidence type="ECO:0000256" key="1">
    <source>
        <dbReference type="SAM" id="MobiDB-lite"/>
    </source>
</evidence>
<feature type="region of interest" description="Disordered" evidence="1">
    <location>
        <begin position="57"/>
        <end position="76"/>
    </location>
</feature>